<keyword evidence="3" id="KW-1185">Reference proteome</keyword>
<dbReference type="RefSeq" id="WP_156640750.1">
    <property type="nucleotide sequence ID" value="NZ_WOXT01000001.1"/>
</dbReference>
<proteinExistence type="predicted"/>
<dbReference type="EMBL" id="WOXT01000001">
    <property type="protein sequence ID" value="MUV13566.1"/>
    <property type="molecule type" value="Genomic_DNA"/>
</dbReference>
<evidence type="ECO:0000313" key="2">
    <source>
        <dbReference type="EMBL" id="MUV13566.1"/>
    </source>
</evidence>
<accession>A0A7C9M273</accession>
<protein>
    <submittedName>
        <fullName evidence="2">Uncharacterized protein</fullName>
    </submittedName>
</protein>
<keyword evidence="1" id="KW-1133">Transmembrane helix</keyword>
<dbReference type="AlphaFoldDB" id="A0A7C9M273"/>
<keyword evidence="1" id="KW-0812">Transmembrane</keyword>
<dbReference type="Proteomes" id="UP000479692">
    <property type="component" value="Unassembled WGS sequence"/>
</dbReference>
<evidence type="ECO:0000256" key="1">
    <source>
        <dbReference type="SAM" id="Phobius"/>
    </source>
</evidence>
<name>A0A7C9M273_9GAMM</name>
<evidence type="ECO:0000313" key="3">
    <source>
        <dbReference type="Proteomes" id="UP000479692"/>
    </source>
</evidence>
<comment type="caution">
    <text evidence="2">The sequence shown here is derived from an EMBL/GenBank/DDBJ whole genome shotgun (WGS) entry which is preliminary data.</text>
</comment>
<sequence length="56" mass="6397">MTYFHIGAIVFQFACMVAFAYVGAWGWVLWCAVFAAYSTWRIQKDKAAQTAKGREE</sequence>
<organism evidence="2 3">
    <name type="scientific">Noviluteimonas gilva</name>
    <dbReference type="NCBI Taxonomy" id="2682097"/>
    <lineage>
        <taxon>Bacteria</taxon>
        <taxon>Pseudomonadati</taxon>
        <taxon>Pseudomonadota</taxon>
        <taxon>Gammaproteobacteria</taxon>
        <taxon>Lysobacterales</taxon>
        <taxon>Lysobacteraceae</taxon>
        <taxon>Noviluteimonas</taxon>
    </lineage>
</organism>
<reference evidence="2 3" key="1">
    <citation type="submission" date="2019-12" db="EMBL/GenBank/DDBJ databases">
        <authorList>
            <person name="Xu J."/>
        </authorList>
    </citation>
    <scope>NUCLEOTIDE SEQUENCE [LARGE SCALE GENOMIC DNA]</scope>
    <source>
        <strain evidence="2 3">HX-5-24</strain>
    </source>
</reference>
<gene>
    <name evidence="2" type="ORF">GN331_05015</name>
</gene>
<feature type="transmembrane region" description="Helical" evidence="1">
    <location>
        <begin position="6"/>
        <end position="37"/>
    </location>
</feature>
<keyword evidence="1" id="KW-0472">Membrane</keyword>